<feature type="binding site" evidence="8">
    <location>
        <position position="172"/>
    </location>
    <ligand>
        <name>substrate</name>
    </ligand>
</feature>
<feature type="site" description="Could be important to modulate the pK values of the two catalytic cysteine residues" evidence="8">
    <location>
        <position position="228"/>
    </location>
</feature>
<feature type="binding site" evidence="8">
    <location>
        <begin position="228"/>
        <end position="229"/>
    </location>
    <ligand>
        <name>substrate</name>
    </ligand>
</feature>
<dbReference type="EMBL" id="PNHK01000002">
    <property type="protein sequence ID" value="PMD05778.1"/>
    <property type="molecule type" value="Genomic_DNA"/>
</dbReference>
<feature type="binding site" evidence="8">
    <location>
        <position position="14"/>
    </location>
    <ligand>
        <name>substrate</name>
    </ligand>
</feature>
<evidence type="ECO:0000256" key="6">
    <source>
        <dbReference type="ARBA" id="ARBA00023235"/>
    </source>
</evidence>
<dbReference type="Gene3D" id="3.10.310.10">
    <property type="entry name" value="Diaminopimelate Epimerase, Chain A, domain 1"/>
    <property type="match status" value="2"/>
</dbReference>
<comment type="subcellular location">
    <subcellularLocation>
        <location evidence="8">Cytoplasm</location>
    </subcellularLocation>
</comment>
<dbReference type="EC" id="5.1.1.7" evidence="3 8"/>
<feature type="binding site" evidence="8">
    <location>
        <begin position="238"/>
        <end position="239"/>
    </location>
    <ligand>
        <name>substrate</name>
    </ligand>
</feature>
<comment type="catalytic activity">
    <reaction evidence="7 8">
        <text>(2S,6S)-2,6-diaminopimelate = meso-2,6-diaminopimelate</text>
        <dbReference type="Rhea" id="RHEA:15393"/>
        <dbReference type="ChEBI" id="CHEBI:57609"/>
        <dbReference type="ChEBI" id="CHEBI:57791"/>
        <dbReference type="EC" id="5.1.1.7"/>
    </reaction>
</comment>
<sequence>MIDGQLVKGHGTANDFVLLHDPNGEHALDPAGVRALADRHTGIGGDGVIRVIRSATLGEEAGDVAHDGGAEWFMDYRNADGSIAEMCGNGVRVFAHYLRTYDLVQSQSFAVGTRAGIKHVTVIPDPLGGDEPWYKVDMGKWQLPGGGEAFDATVETPGVRVARPGLTVDMGNPHTVVALAHAEELEAAKLHEPPHVEPEPPAGTNVEYIVIEPDNDPTTGTLRMRVHERGVGETHACGTGACASALAAYVWAGRGPQAPTTWTVHQPGGAVRIDITGETVALSGPAVITYEVTPRDLPVL</sequence>
<comment type="similarity">
    <text evidence="2 8">Belongs to the diaminopimelate epimerase family.</text>
</comment>
<dbReference type="PANTHER" id="PTHR31689:SF0">
    <property type="entry name" value="DIAMINOPIMELATE EPIMERASE"/>
    <property type="match status" value="1"/>
</dbReference>
<dbReference type="OrthoDB" id="9805408at2"/>
<dbReference type="NCBIfam" id="TIGR00652">
    <property type="entry name" value="DapF"/>
    <property type="match status" value="1"/>
</dbReference>
<evidence type="ECO:0000313" key="10">
    <source>
        <dbReference type="EMBL" id="PMD05778.1"/>
    </source>
</evidence>
<dbReference type="InterPro" id="IPR001653">
    <property type="entry name" value="DAP_epimerase_DapF"/>
</dbReference>
<feature type="site" description="Could be important to modulate the pK values of the two catalytic cysteine residues" evidence="8">
    <location>
        <position position="174"/>
    </location>
</feature>
<keyword evidence="5 8" id="KW-0457">Lysine biosynthesis</keyword>
<dbReference type="PROSITE" id="PS01326">
    <property type="entry name" value="DAP_EPIMERASE"/>
    <property type="match status" value="1"/>
</dbReference>
<evidence type="ECO:0000256" key="5">
    <source>
        <dbReference type="ARBA" id="ARBA00023154"/>
    </source>
</evidence>
<dbReference type="Pfam" id="PF01678">
    <property type="entry name" value="DAP_epimerase"/>
    <property type="match status" value="2"/>
</dbReference>
<feature type="active site" description="Proton donor" evidence="8">
    <location>
        <position position="87"/>
    </location>
</feature>
<evidence type="ECO:0000256" key="4">
    <source>
        <dbReference type="ARBA" id="ARBA00022605"/>
    </source>
</evidence>
<feature type="binding site" evidence="8">
    <location>
        <begin position="88"/>
        <end position="89"/>
    </location>
    <ligand>
        <name>substrate</name>
    </ligand>
</feature>
<comment type="function">
    <text evidence="8">Catalyzes the stereoinversion of LL-2,6-diaminopimelate (L,L-DAP) to meso-diaminopimelate (meso-DAP), a precursor of L-lysine and an essential component of the bacterial peptidoglycan.</text>
</comment>
<feature type="active site" evidence="9">
    <location>
        <position position="87"/>
    </location>
</feature>
<dbReference type="GO" id="GO:0008837">
    <property type="term" value="F:diaminopimelate epimerase activity"/>
    <property type="evidence" value="ECO:0007669"/>
    <property type="project" value="UniProtKB-UniRule"/>
</dbReference>
<gene>
    <name evidence="8" type="primary">dapF</name>
    <name evidence="10" type="ORF">CJ199_07205</name>
</gene>
<dbReference type="RefSeq" id="WP_102238795.1">
    <property type="nucleotide sequence ID" value="NZ_BAAAIM010000004.1"/>
</dbReference>
<comment type="pathway">
    <text evidence="1 8">Amino-acid biosynthesis; L-lysine biosynthesis via DAP pathway; DL-2,6-diaminopimelate from LL-2,6-diaminopimelate: step 1/1.</text>
</comment>
<dbReference type="PANTHER" id="PTHR31689">
    <property type="entry name" value="DIAMINOPIMELATE EPIMERASE, CHLOROPLASTIC"/>
    <property type="match status" value="1"/>
</dbReference>
<organism evidence="10 11">
    <name type="scientific">Brevibacterium paucivorans</name>
    <dbReference type="NCBI Taxonomy" id="170994"/>
    <lineage>
        <taxon>Bacteria</taxon>
        <taxon>Bacillati</taxon>
        <taxon>Actinomycetota</taxon>
        <taxon>Actinomycetes</taxon>
        <taxon>Micrococcales</taxon>
        <taxon>Brevibacteriaceae</taxon>
        <taxon>Brevibacterium</taxon>
    </lineage>
</organism>
<evidence type="ECO:0000256" key="9">
    <source>
        <dbReference type="PROSITE-ProRule" id="PRU10125"/>
    </source>
</evidence>
<dbReference type="GO" id="GO:0005829">
    <property type="term" value="C:cytosol"/>
    <property type="evidence" value="ECO:0007669"/>
    <property type="project" value="TreeGrafter"/>
</dbReference>
<keyword evidence="6 8" id="KW-0413">Isomerase</keyword>
<name>A0A2N6VP34_9MICO</name>
<dbReference type="SUPFAM" id="SSF54506">
    <property type="entry name" value="Diaminopimelate epimerase-like"/>
    <property type="match status" value="2"/>
</dbReference>
<comment type="caution">
    <text evidence="10">The sequence shown here is derived from an EMBL/GenBank/DDBJ whole genome shotgun (WGS) entry which is preliminary data.</text>
</comment>
<dbReference type="AlphaFoldDB" id="A0A2N6VP34"/>
<accession>A0A2N6VP34</accession>
<proteinExistence type="inferred from homology"/>
<evidence type="ECO:0000256" key="8">
    <source>
        <dbReference type="HAMAP-Rule" id="MF_00197"/>
    </source>
</evidence>
<keyword evidence="4 8" id="KW-0028">Amino-acid biosynthesis</keyword>
<evidence type="ECO:0000256" key="3">
    <source>
        <dbReference type="ARBA" id="ARBA00013080"/>
    </source>
</evidence>
<feature type="binding site" evidence="8">
    <location>
        <position position="78"/>
    </location>
    <ligand>
        <name>substrate</name>
    </ligand>
</feature>
<comment type="caution">
    <text evidence="8">Lacks conserved residue(s) required for the propagation of feature annotation.</text>
</comment>
<dbReference type="UniPathway" id="UPA00034">
    <property type="reaction ID" value="UER00025"/>
</dbReference>
<dbReference type="Proteomes" id="UP000235598">
    <property type="component" value="Unassembled WGS sequence"/>
</dbReference>
<evidence type="ECO:0000256" key="1">
    <source>
        <dbReference type="ARBA" id="ARBA00005196"/>
    </source>
</evidence>
<evidence type="ECO:0000256" key="2">
    <source>
        <dbReference type="ARBA" id="ARBA00010219"/>
    </source>
</evidence>
<reference evidence="10 11" key="1">
    <citation type="submission" date="2017-09" db="EMBL/GenBank/DDBJ databases">
        <title>Bacterial strain isolated from the female urinary microbiota.</title>
        <authorList>
            <person name="Thomas-White K."/>
            <person name="Kumar N."/>
            <person name="Forster S."/>
            <person name="Putonti C."/>
            <person name="Lawley T."/>
            <person name="Wolfe A.J."/>
        </authorList>
    </citation>
    <scope>NUCLEOTIDE SEQUENCE [LARGE SCALE GENOMIC DNA]</scope>
    <source>
        <strain evidence="10 11">UMB1301</strain>
    </source>
</reference>
<comment type="subunit">
    <text evidence="8">Homodimer.</text>
</comment>
<dbReference type="GO" id="GO:0009089">
    <property type="term" value="P:lysine biosynthetic process via diaminopimelate"/>
    <property type="evidence" value="ECO:0007669"/>
    <property type="project" value="UniProtKB-UniRule"/>
</dbReference>
<dbReference type="InterPro" id="IPR018510">
    <property type="entry name" value="DAP_epimerase_AS"/>
</dbReference>
<evidence type="ECO:0000256" key="7">
    <source>
        <dbReference type="ARBA" id="ARBA00051712"/>
    </source>
</evidence>
<protein>
    <recommendedName>
        <fullName evidence="3 8">Diaminopimelate epimerase</fullName>
        <shortName evidence="8">DAP epimerase</shortName>
        <ecNumber evidence="3 8">5.1.1.7</ecNumber>
    </recommendedName>
    <alternativeName>
        <fullName evidence="8">PLP-independent amino acid racemase</fullName>
    </alternativeName>
</protein>
<keyword evidence="8" id="KW-0963">Cytoplasm</keyword>
<feature type="active site" description="Proton acceptor" evidence="8">
    <location>
        <position position="237"/>
    </location>
</feature>
<dbReference type="HAMAP" id="MF_00197">
    <property type="entry name" value="DAP_epimerase"/>
    <property type="match status" value="1"/>
</dbReference>
<feature type="binding site" evidence="8">
    <location>
        <position position="205"/>
    </location>
    <ligand>
        <name>substrate</name>
    </ligand>
</feature>
<evidence type="ECO:0000313" key="11">
    <source>
        <dbReference type="Proteomes" id="UP000235598"/>
    </source>
</evidence>